<dbReference type="eggNOG" id="ENOG50334DJ">
    <property type="taxonomic scope" value="Bacteria"/>
</dbReference>
<sequence length="51" mass="5118">MGRQHDFRSDHAALFGVVADFSIVAAVKTLPGSIGCAGNGALTGAALDLCD</sequence>
<gene>
    <name evidence="1" type="ORF">EUBVEN_00973</name>
</gene>
<reference evidence="1 2" key="1">
    <citation type="submission" date="2007-03" db="EMBL/GenBank/DDBJ databases">
        <authorList>
            <person name="Fulton L."/>
            <person name="Clifton S."/>
            <person name="Fulton B."/>
            <person name="Xu J."/>
            <person name="Minx P."/>
            <person name="Pepin K.H."/>
            <person name="Johnson M."/>
            <person name="Thiruvilangam P."/>
            <person name="Bhonagiri V."/>
            <person name="Nash W.E."/>
            <person name="Mardis E.R."/>
            <person name="Wilson R.K."/>
        </authorList>
    </citation>
    <scope>NUCLEOTIDE SEQUENCE [LARGE SCALE GENOMIC DNA]</scope>
    <source>
        <strain evidence="1 2">ATCC 27560</strain>
    </source>
</reference>
<dbReference type="AlphaFoldDB" id="A5Z5J2"/>
<organism evidence="1 2">
    <name type="scientific">Eubacterium ventriosum ATCC 27560</name>
    <dbReference type="NCBI Taxonomy" id="411463"/>
    <lineage>
        <taxon>Bacteria</taxon>
        <taxon>Bacillati</taxon>
        <taxon>Bacillota</taxon>
        <taxon>Clostridia</taxon>
        <taxon>Eubacteriales</taxon>
        <taxon>Eubacteriaceae</taxon>
        <taxon>Eubacterium</taxon>
    </lineage>
</organism>
<evidence type="ECO:0000313" key="1">
    <source>
        <dbReference type="EMBL" id="EDM51668.1"/>
    </source>
</evidence>
<reference evidence="1 2" key="2">
    <citation type="submission" date="2007-04" db="EMBL/GenBank/DDBJ databases">
        <title>Draft genome sequence of Eubacterium ventriosum (ATCC 27560).</title>
        <authorList>
            <person name="Sudarsanam P."/>
            <person name="Ley R."/>
            <person name="Guruge J."/>
            <person name="Turnbaugh P.J."/>
            <person name="Mahowald M."/>
            <person name="Liep D."/>
            <person name="Gordon J."/>
        </authorList>
    </citation>
    <scope>NUCLEOTIDE SEQUENCE [LARGE SCALE GENOMIC DNA]</scope>
    <source>
        <strain evidence="1 2">ATCC 27560</strain>
    </source>
</reference>
<dbReference type="HOGENOM" id="CLU_201994_0_0_9"/>
<proteinExistence type="predicted"/>
<comment type="caution">
    <text evidence="1">The sequence shown here is derived from an EMBL/GenBank/DDBJ whole genome shotgun (WGS) entry which is preliminary data.</text>
</comment>
<accession>A5Z5J2</accession>
<protein>
    <submittedName>
        <fullName evidence="1">Uncharacterized protein</fullName>
    </submittedName>
</protein>
<evidence type="ECO:0000313" key="2">
    <source>
        <dbReference type="Proteomes" id="UP000006000"/>
    </source>
</evidence>
<dbReference type="Proteomes" id="UP000006000">
    <property type="component" value="Unassembled WGS sequence"/>
</dbReference>
<name>A5Z5J2_9FIRM</name>
<dbReference type="EMBL" id="AAVL02000031">
    <property type="protein sequence ID" value="EDM51668.1"/>
    <property type="molecule type" value="Genomic_DNA"/>
</dbReference>